<sequence>MHYRTIWASSRARRASLDILRYLRKRQVRCNLQI</sequence>
<gene>
    <name evidence="1" type="ORF">MUK42_34305</name>
</gene>
<proteinExistence type="predicted"/>
<organism evidence="1 2">
    <name type="scientific">Musa troglodytarum</name>
    <name type="common">fe'i banana</name>
    <dbReference type="NCBI Taxonomy" id="320322"/>
    <lineage>
        <taxon>Eukaryota</taxon>
        <taxon>Viridiplantae</taxon>
        <taxon>Streptophyta</taxon>
        <taxon>Embryophyta</taxon>
        <taxon>Tracheophyta</taxon>
        <taxon>Spermatophyta</taxon>
        <taxon>Magnoliopsida</taxon>
        <taxon>Liliopsida</taxon>
        <taxon>Zingiberales</taxon>
        <taxon>Musaceae</taxon>
        <taxon>Musa</taxon>
    </lineage>
</organism>
<evidence type="ECO:0000313" key="1">
    <source>
        <dbReference type="EMBL" id="URD73592.1"/>
    </source>
</evidence>
<accession>A0A9E7JAT7</accession>
<evidence type="ECO:0000313" key="2">
    <source>
        <dbReference type="Proteomes" id="UP001055439"/>
    </source>
</evidence>
<protein>
    <submittedName>
        <fullName evidence="1">Uncharacterized protein</fullName>
    </submittedName>
</protein>
<keyword evidence="2" id="KW-1185">Reference proteome</keyword>
<reference evidence="1" key="1">
    <citation type="submission" date="2022-05" db="EMBL/GenBank/DDBJ databases">
        <title>The Musa troglodytarum L. genome provides insights into the mechanism of non-climacteric behaviour and enrichment of carotenoids.</title>
        <authorList>
            <person name="Wang J."/>
        </authorList>
    </citation>
    <scope>NUCLEOTIDE SEQUENCE</scope>
    <source>
        <tissue evidence="1">Leaf</tissue>
    </source>
</reference>
<dbReference type="AlphaFoldDB" id="A0A9E7JAT7"/>
<dbReference type="EMBL" id="CP097502">
    <property type="protein sequence ID" value="URD73592.1"/>
    <property type="molecule type" value="Genomic_DNA"/>
</dbReference>
<dbReference type="Proteomes" id="UP001055439">
    <property type="component" value="Chromosome 1"/>
</dbReference>
<name>A0A9E7JAT7_9LILI</name>